<dbReference type="InterPro" id="IPR036390">
    <property type="entry name" value="WH_DNA-bd_sf"/>
</dbReference>
<dbReference type="InterPro" id="IPR036388">
    <property type="entry name" value="WH-like_DNA-bd_sf"/>
</dbReference>
<keyword evidence="3" id="KW-0804">Transcription</keyword>
<dbReference type="CDD" id="cd00090">
    <property type="entry name" value="HTH_ARSR"/>
    <property type="match status" value="1"/>
</dbReference>
<dbReference type="Pfam" id="PF01022">
    <property type="entry name" value="HTH_5"/>
    <property type="match status" value="1"/>
</dbReference>
<name>A0ABX6DVM8_KLUIN</name>
<dbReference type="Proteomes" id="UP000344450">
    <property type="component" value="Chromosome"/>
</dbReference>
<dbReference type="EMBL" id="CP045845">
    <property type="protein sequence ID" value="QGH31286.1"/>
    <property type="molecule type" value="Genomic_DNA"/>
</dbReference>
<dbReference type="SMART" id="SM00418">
    <property type="entry name" value="HTH_ARSR"/>
    <property type="match status" value="1"/>
</dbReference>
<evidence type="ECO:0000313" key="6">
    <source>
        <dbReference type="EMBL" id="QGH31286.1"/>
    </source>
</evidence>
<evidence type="ECO:0000259" key="5">
    <source>
        <dbReference type="PROSITE" id="PS50987"/>
    </source>
</evidence>
<feature type="domain" description="Rhodanese" evidence="4">
    <location>
        <begin position="125"/>
        <end position="214"/>
    </location>
</feature>
<dbReference type="PRINTS" id="PR00778">
    <property type="entry name" value="HTHARSR"/>
</dbReference>
<dbReference type="InterPro" id="IPR036873">
    <property type="entry name" value="Rhodanese-like_dom_sf"/>
</dbReference>
<reference evidence="6 7" key="1">
    <citation type="submission" date="2019-10" db="EMBL/GenBank/DDBJ databases">
        <title>Complete genome sequencing of drug resistant plasmids in Kluyvera intermedia.</title>
        <authorList>
            <person name="Ke C."/>
            <person name="Jian S."/>
        </authorList>
    </citation>
    <scope>NUCLEOTIDE SEQUENCE [LARGE SCALE GENOMIC DNA]</scope>
    <source>
        <strain evidence="6 7">N2-1</strain>
    </source>
</reference>
<dbReference type="SUPFAM" id="SSF46785">
    <property type="entry name" value="Winged helix' DNA-binding domain"/>
    <property type="match status" value="1"/>
</dbReference>
<evidence type="ECO:0000256" key="3">
    <source>
        <dbReference type="ARBA" id="ARBA00023163"/>
    </source>
</evidence>
<dbReference type="InterPro" id="IPR001307">
    <property type="entry name" value="Thiosulphate_STrfase_CS"/>
</dbReference>
<dbReference type="Gene3D" id="3.40.250.10">
    <property type="entry name" value="Rhodanese-like domain"/>
    <property type="match status" value="1"/>
</dbReference>
<sequence>MTSELNTQFFDKASEIAKSLGNGRRMQLLELLSHGEKSVERLAISLDIGITSVSAHLQILKNAGVVSARKEGVKVFYSIADKGVSQLLDHVKNITAKIGYPETDTSLLMLSEHAISLHQLIKKLDAGQSVLIDVRPNDEYETFHIPGAISVPVEEVNDWALHFRDAKEVIIYCRGIYCLLSVSAMQTLTAKGITCSIYPQGISEWRRAGFPVEGAQV</sequence>
<dbReference type="PANTHER" id="PTHR43132">
    <property type="entry name" value="ARSENICAL RESISTANCE OPERON REPRESSOR ARSR-RELATED"/>
    <property type="match status" value="1"/>
</dbReference>
<dbReference type="InterPro" id="IPR001763">
    <property type="entry name" value="Rhodanese-like_dom"/>
</dbReference>
<proteinExistence type="predicted"/>
<evidence type="ECO:0000259" key="4">
    <source>
        <dbReference type="PROSITE" id="PS50206"/>
    </source>
</evidence>
<dbReference type="PROSITE" id="PS50987">
    <property type="entry name" value="HTH_ARSR_2"/>
    <property type="match status" value="1"/>
</dbReference>
<dbReference type="Gene3D" id="1.10.10.10">
    <property type="entry name" value="Winged helix-like DNA-binding domain superfamily/Winged helix DNA-binding domain"/>
    <property type="match status" value="1"/>
</dbReference>
<dbReference type="NCBIfam" id="NF033788">
    <property type="entry name" value="HTH_metalloreg"/>
    <property type="match status" value="1"/>
</dbReference>
<dbReference type="SUPFAM" id="SSF52821">
    <property type="entry name" value="Rhodanese/Cell cycle control phosphatase"/>
    <property type="match status" value="1"/>
</dbReference>
<feature type="domain" description="HTH arsR-type" evidence="5">
    <location>
        <begin position="5"/>
        <end position="99"/>
    </location>
</feature>
<evidence type="ECO:0000256" key="2">
    <source>
        <dbReference type="ARBA" id="ARBA00023125"/>
    </source>
</evidence>
<dbReference type="InterPro" id="IPR001845">
    <property type="entry name" value="HTH_ArsR_DNA-bd_dom"/>
</dbReference>
<protein>
    <submittedName>
        <fullName evidence="6">Metalloregulator ArsR/SmtB family transcription factor</fullName>
    </submittedName>
</protein>
<gene>
    <name evidence="6" type="ORF">GHC21_17105</name>
</gene>
<dbReference type="RefSeq" id="WP_153743576.1">
    <property type="nucleotide sequence ID" value="NZ_CP045843.1"/>
</dbReference>
<dbReference type="PANTHER" id="PTHR43132:SF2">
    <property type="entry name" value="ARSENICAL RESISTANCE OPERON REPRESSOR ARSR-RELATED"/>
    <property type="match status" value="1"/>
</dbReference>
<keyword evidence="2" id="KW-0238">DNA-binding</keyword>
<accession>A0ABX6DVM8</accession>
<evidence type="ECO:0000256" key="1">
    <source>
        <dbReference type="ARBA" id="ARBA00023015"/>
    </source>
</evidence>
<keyword evidence="1" id="KW-0805">Transcription regulation</keyword>
<dbReference type="Pfam" id="PF00581">
    <property type="entry name" value="Rhodanese"/>
    <property type="match status" value="1"/>
</dbReference>
<organism evidence="6 7">
    <name type="scientific">Kluyvera intermedia</name>
    <name type="common">Enterobacter intermedius</name>
    <dbReference type="NCBI Taxonomy" id="61648"/>
    <lineage>
        <taxon>Bacteria</taxon>
        <taxon>Pseudomonadati</taxon>
        <taxon>Pseudomonadota</taxon>
        <taxon>Gammaproteobacteria</taxon>
        <taxon>Enterobacterales</taxon>
        <taxon>Enterobacteriaceae</taxon>
        <taxon>Kluyvera</taxon>
    </lineage>
</organism>
<dbReference type="PROSITE" id="PS50206">
    <property type="entry name" value="RHODANESE_3"/>
    <property type="match status" value="1"/>
</dbReference>
<keyword evidence="7" id="KW-1185">Reference proteome</keyword>
<dbReference type="GeneID" id="91974143"/>
<dbReference type="PROSITE" id="PS00380">
    <property type="entry name" value="RHODANESE_1"/>
    <property type="match status" value="1"/>
</dbReference>
<dbReference type="CDD" id="cd00158">
    <property type="entry name" value="RHOD"/>
    <property type="match status" value="1"/>
</dbReference>
<evidence type="ECO:0000313" key="7">
    <source>
        <dbReference type="Proteomes" id="UP000344450"/>
    </source>
</evidence>
<dbReference type="SMART" id="SM00450">
    <property type="entry name" value="RHOD"/>
    <property type="match status" value="1"/>
</dbReference>
<dbReference type="InterPro" id="IPR011991">
    <property type="entry name" value="ArsR-like_HTH"/>
</dbReference>
<dbReference type="InterPro" id="IPR051011">
    <property type="entry name" value="Metal_resp_trans_reg"/>
</dbReference>